<comment type="caution">
    <text evidence="2">The sequence shown here is derived from an EMBL/GenBank/DDBJ whole genome shotgun (WGS) entry which is preliminary data.</text>
</comment>
<evidence type="ECO:0000313" key="2">
    <source>
        <dbReference type="EMBL" id="KAK8838630.1"/>
    </source>
</evidence>
<name>A0ABR2GXI0_9EUKA</name>
<feature type="signal peptide" evidence="1">
    <location>
        <begin position="1"/>
        <end position="16"/>
    </location>
</feature>
<dbReference type="InterPro" id="IPR029058">
    <property type="entry name" value="AB_hydrolase_fold"/>
</dbReference>
<reference evidence="2 3" key="1">
    <citation type="submission" date="2024-04" db="EMBL/GenBank/DDBJ databases">
        <title>Tritrichomonas musculus Genome.</title>
        <authorList>
            <person name="Alves-Ferreira E."/>
            <person name="Grigg M."/>
            <person name="Lorenzi H."/>
            <person name="Galac M."/>
        </authorList>
    </citation>
    <scope>NUCLEOTIDE SEQUENCE [LARGE SCALE GENOMIC DNA]</scope>
    <source>
        <strain evidence="2 3">EAF2021</strain>
    </source>
</reference>
<sequence length="409" mass="47300">MFLFSFIVALKSPVVLLPPFFGTNLWATYNNSNLPWYCPKSENDKLIWISSSYMLPFKMNCLFKLASTFIDENGNITNWPNTTIHIHDFGGDESTRYVVHADFINKKFAPLLTNFIDHYTRLGYVMKKDLFVAPYDWRLAPTFSDAFWPEFKNLIEKAYETNEKEKITIIGFSLGGYMAHHFLTNHCTQSWKDKYISQTILVAPSFMGNVQMLYNIWVKRIPFASFIKSEPLDYCIENMPSVHSHIANEVVYKDFVAAVGPDGKEYKAGDLYGLLNDHLFTNNDTRRMFDRTQEIRKVAPKELGVKTTILFNSGRKTAVLLNFSKGFNKTPVKVLGEGDGTMPAYGYRWVCKHFSNVTCIDFRSDSESYDHYPLMTNDRTADIATNITLYNKIPDLEKHEKYFKINDEL</sequence>
<dbReference type="SUPFAM" id="SSF53474">
    <property type="entry name" value="alpha/beta-Hydrolases"/>
    <property type="match status" value="1"/>
</dbReference>
<protein>
    <recommendedName>
        <fullName evidence="4">Lecithin:cholesterol acyltransferase family protein</fullName>
    </recommendedName>
</protein>
<dbReference type="Pfam" id="PF02450">
    <property type="entry name" value="LCAT"/>
    <property type="match status" value="1"/>
</dbReference>
<gene>
    <name evidence="2" type="ORF">M9Y10_032666</name>
</gene>
<keyword evidence="1" id="KW-0732">Signal</keyword>
<evidence type="ECO:0000313" key="3">
    <source>
        <dbReference type="Proteomes" id="UP001470230"/>
    </source>
</evidence>
<dbReference type="EMBL" id="JAPFFF010000054">
    <property type="protein sequence ID" value="KAK8838630.1"/>
    <property type="molecule type" value="Genomic_DNA"/>
</dbReference>
<dbReference type="Proteomes" id="UP001470230">
    <property type="component" value="Unassembled WGS sequence"/>
</dbReference>
<accession>A0ABR2GXI0</accession>
<dbReference type="Gene3D" id="3.40.50.1820">
    <property type="entry name" value="alpha/beta hydrolase"/>
    <property type="match status" value="1"/>
</dbReference>
<proteinExistence type="predicted"/>
<dbReference type="InterPro" id="IPR003386">
    <property type="entry name" value="LACT/PDAT_acylTrfase"/>
</dbReference>
<evidence type="ECO:0008006" key="4">
    <source>
        <dbReference type="Google" id="ProtNLM"/>
    </source>
</evidence>
<organism evidence="2 3">
    <name type="scientific">Tritrichomonas musculus</name>
    <dbReference type="NCBI Taxonomy" id="1915356"/>
    <lineage>
        <taxon>Eukaryota</taxon>
        <taxon>Metamonada</taxon>
        <taxon>Parabasalia</taxon>
        <taxon>Tritrichomonadida</taxon>
        <taxon>Tritrichomonadidae</taxon>
        <taxon>Tritrichomonas</taxon>
    </lineage>
</organism>
<evidence type="ECO:0000256" key="1">
    <source>
        <dbReference type="SAM" id="SignalP"/>
    </source>
</evidence>
<keyword evidence="3" id="KW-1185">Reference proteome</keyword>
<dbReference type="PANTHER" id="PTHR11440">
    <property type="entry name" value="LECITHIN-CHOLESTEROL ACYLTRANSFERASE-RELATED"/>
    <property type="match status" value="1"/>
</dbReference>
<feature type="chain" id="PRO_5045871009" description="Lecithin:cholesterol acyltransferase family protein" evidence="1">
    <location>
        <begin position="17"/>
        <end position="409"/>
    </location>
</feature>